<protein>
    <submittedName>
        <fullName evidence="1">DUF433 domain-containing protein</fullName>
    </submittedName>
</protein>
<dbReference type="Gene3D" id="1.10.10.10">
    <property type="entry name" value="Winged helix-like DNA-binding domain superfamily/Winged helix DNA-binding domain"/>
    <property type="match status" value="1"/>
</dbReference>
<dbReference type="RefSeq" id="WP_114404006.1">
    <property type="nucleotide sequence ID" value="NZ_QOWE01000001.1"/>
</dbReference>
<reference evidence="1 2" key="1">
    <citation type="submission" date="2018-07" db="EMBL/GenBank/DDBJ databases">
        <title>Genome analysis of Larkinella rosea.</title>
        <authorList>
            <person name="Zhou Z."/>
            <person name="Wang G."/>
        </authorList>
    </citation>
    <scope>NUCLEOTIDE SEQUENCE [LARGE SCALE GENOMIC DNA]</scope>
    <source>
        <strain evidence="2">zzj9</strain>
    </source>
</reference>
<dbReference type="SUPFAM" id="SSF46689">
    <property type="entry name" value="Homeodomain-like"/>
    <property type="match status" value="1"/>
</dbReference>
<organism evidence="1 2">
    <name type="scientific">Larkinella punicea</name>
    <dbReference type="NCBI Taxonomy" id="2315727"/>
    <lineage>
        <taxon>Bacteria</taxon>
        <taxon>Pseudomonadati</taxon>
        <taxon>Bacteroidota</taxon>
        <taxon>Cytophagia</taxon>
        <taxon>Cytophagales</taxon>
        <taxon>Spirosomataceae</taxon>
        <taxon>Larkinella</taxon>
    </lineage>
</organism>
<keyword evidence="2" id="KW-1185">Reference proteome</keyword>
<dbReference type="Proteomes" id="UP000253383">
    <property type="component" value="Unassembled WGS sequence"/>
</dbReference>
<proteinExistence type="predicted"/>
<name>A0A368JXR7_9BACT</name>
<dbReference type="PANTHER" id="PTHR34849">
    <property type="entry name" value="SSL5025 PROTEIN"/>
    <property type="match status" value="1"/>
</dbReference>
<gene>
    <name evidence="1" type="ORF">DUE52_00630</name>
</gene>
<evidence type="ECO:0000313" key="1">
    <source>
        <dbReference type="EMBL" id="RCR71474.1"/>
    </source>
</evidence>
<dbReference type="AlphaFoldDB" id="A0A368JXR7"/>
<evidence type="ECO:0000313" key="2">
    <source>
        <dbReference type="Proteomes" id="UP000253383"/>
    </source>
</evidence>
<dbReference type="InterPro" id="IPR036388">
    <property type="entry name" value="WH-like_DNA-bd_sf"/>
</dbReference>
<dbReference type="PANTHER" id="PTHR34849:SF3">
    <property type="entry name" value="SSR2962 PROTEIN"/>
    <property type="match status" value="1"/>
</dbReference>
<accession>A0A368JXR7</accession>
<dbReference type="Pfam" id="PF04255">
    <property type="entry name" value="DUF433"/>
    <property type="match status" value="1"/>
</dbReference>
<sequence>MNWRNYIHSDPEILLGKPVIKNTRISVELLLELYGKGWTEEMILESYPRLTREDIRAVFFYLNECLRQELYFPFKATA</sequence>
<dbReference type="EMBL" id="QOWE01000001">
    <property type="protein sequence ID" value="RCR71474.1"/>
    <property type="molecule type" value="Genomic_DNA"/>
</dbReference>
<dbReference type="InterPro" id="IPR007367">
    <property type="entry name" value="DUF433"/>
</dbReference>
<dbReference type="OrthoDB" id="1494556at2"/>
<dbReference type="InterPro" id="IPR009057">
    <property type="entry name" value="Homeodomain-like_sf"/>
</dbReference>
<comment type="caution">
    <text evidence="1">The sequence shown here is derived from an EMBL/GenBank/DDBJ whole genome shotgun (WGS) entry which is preliminary data.</text>
</comment>